<dbReference type="Proteomes" id="UP000765509">
    <property type="component" value="Unassembled WGS sequence"/>
</dbReference>
<accession>A0A9Q3B9V2</accession>
<name>A0A9Q3B9V2_9BASI</name>
<dbReference type="AlphaFoldDB" id="A0A9Q3B9V2"/>
<evidence type="ECO:0000313" key="2">
    <source>
        <dbReference type="Proteomes" id="UP000765509"/>
    </source>
</evidence>
<dbReference type="EMBL" id="AVOT02000150">
    <property type="protein sequence ID" value="MBW0461384.1"/>
    <property type="molecule type" value="Genomic_DNA"/>
</dbReference>
<reference evidence="1" key="1">
    <citation type="submission" date="2021-03" db="EMBL/GenBank/DDBJ databases">
        <title>Draft genome sequence of rust myrtle Austropuccinia psidii MF-1, a brazilian biotype.</title>
        <authorList>
            <person name="Quecine M.C."/>
            <person name="Pachon D.M.R."/>
            <person name="Bonatelli M.L."/>
            <person name="Correr F.H."/>
            <person name="Franceschini L.M."/>
            <person name="Leite T.F."/>
            <person name="Margarido G.R.A."/>
            <person name="Almeida C.A."/>
            <person name="Ferrarezi J.A."/>
            <person name="Labate C.A."/>
        </authorList>
    </citation>
    <scope>NUCLEOTIDE SEQUENCE</scope>
    <source>
        <strain evidence="1">MF-1</strain>
    </source>
</reference>
<organism evidence="1 2">
    <name type="scientific">Austropuccinia psidii MF-1</name>
    <dbReference type="NCBI Taxonomy" id="1389203"/>
    <lineage>
        <taxon>Eukaryota</taxon>
        <taxon>Fungi</taxon>
        <taxon>Dikarya</taxon>
        <taxon>Basidiomycota</taxon>
        <taxon>Pucciniomycotina</taxon>
        <taxon>Pucciniomycetes</taxon>
        <taxon>Pucciniales</taxon>
        <taxon>Sphaerophragmiaceae</taxon>
        <taxon>Austropuccinia</taxon>
    </lineage>
</organism>
<comment type="caution">
    <text evidence="1">The sequence shown here is derived from an EMBL/GenBank/DDBJ whole genome shotgun (WGS) entry which is preliminary data.</text>
</comment>
<gene>
    <name evidence="1" type="ORF">O181_001099</name>
</gene>
<dbReference type="OrthoDB" id="3929326at2759"/>
<keyword evidence="2" id="KW-1185">Reference proteome</keyword>
<proteinExistence type="predicted"/>
<sequence>MRHSFVRTFTIIRFIRQNAVGVRLTEEFSGKHPVFPVSLVKPYHQTGEDKFPSRNKSYTLQDVMEVEDSPGRFKKIIKARKITLNGKDLRQYLVRFQNQTAEKEKCLAEDAIPNGDIHLRRFKASKRDELSHK</sequence>
<evidence type="ECO:0000313" key="1">
    <source>
        <dbReference type="EMBL" id="MBW0461384.1"/>
    </source>
</evidence>
<protein>
    <submittedName>
        <fullName evidence="1">Uncharacterized protein</fullName>
    </submittedName>
</protein>